<feature type="transmembrane region" description="Helical" evidence="2">
    <location>
        <begin position="604"/>
        <end position="621"/>
    </location>
</feature>
<feature type="compositionally biased region" description="Polar residues" evidence="1">
    <location>
        <begin position="740"/>
        <end position="760"/>
    </location>
</feature>
<keyword evidence="2" id="KW-1133">Transmembrane helix</keyword>
<feature type="transmembrane region" description="Helical" evidence="2">
    <location>
        <begin position="284"/>
        <end position="301"/>
    </location>
</feature>
<feature type="transmembrane region" description="Helical" evidence="2">
    <location>
        <begin position="496"/>
        <end position="519"/>
    </location>
</feature>
<evidence type="ECO:0000256" key="2">
    <source>
        <dbReference type="SAM" id="Phobius"/>
    </source>
</evidence>
<gene>
    <name evidence="3" type="ORF">POTOM_001674</name>
</gene>
<protein>
    <recommendedName>
        <fullName evidence="5">Membralin</fullName>
    </recommendedName>
</protein>
<keyword evidence="2" id="KW-0812">Transmembrane</keyword>
<dbReference type="PANTHER" id="PTHR21650:SF4">
    <property type="entry name" value="MEMBRALIN"/>
    <property type="match status" value="1"/>
</dbReference>
<dbReference type="GO" id="GO:0034976">
    <property type="term" value="P:response to endoplasmic reticulum stress"/>
    <property type="evidence" value="ECO:0007669"/>
    <property type="project" value="TreeGrafter"/>
</dbReference>
<dbReference type="OrthoDB" id="6779347at2759"/>
<feature type="transmembrane region" description="Helical" evidence="2">
    <location>
        <begin position="449"/>
        <end position="469"/>
    </location>
</feature>
<proteinExistence type="predicted"/>
<feature type="region of interest" description="Disordered" evidence="1">
    <location>
        <begin position="695"/>
        <end position="760"/>
    </location>
</feature>
<evidence type="ECO:0008006" key="5">
    <source>
        <dbReference type="Google" id="ProtNLM"/>
    </source>
</evidence>
<keyword evidence="4" id="KW-1185">Reference proteome</keyword>
<comment type="caution">
    <text evidence="3">The sequence shown here is derived from an EMBL/GenBank/DDBJ whole genome shotgun (WGS) entry which is preliminary data.</text>
</comment>
<dbReference type="AlphaFoldDB" id="A0A8X8DIH0"/>
<feature type="transmembrane region" description="Helical" evidence="2">
    <location>
        <begin position="415"/>
        <end position="437"/>
    </location>
</feature>
<feature type="transmembrane region" description="Helical" evidence="2">
    <location>
        <begin position="525"/>
        <end position="548"/>
    </location>
</feature>
<feature type="transmembrane region" description="Helical" evidence="2">
    <location>
        <begin position="28"/>
        <end position="48"/>
    </location>
</feature>
<evidence type="ECO:0000313" key="3">
    <source>
        <dbReference type="EMBL" id="KAG6792523.1"/>
    </source>
</evidence>
<dbReference type="Proteomes" id="UP000886885">
    <property type="component" value="Chromosome 1A"/>
</dbReference>
<dbReference type="Pfam" id="PF09746">
    <property type="entry name" value="Membralin"/>
    <property type="match status" value="1"/>
</dbReference>
<evidence type="ECO:0000313" key="4">
    <source>
        <dbReference type="Proteomes" id="UP000886885"/>
    </source>
</evidence>
<organism evidence="3 4">
    <name type="scientific">Populus tomentosa</name>
    <name type="common">Chinese white poplar</name>
    <dbReference type="NCBI Taxonomy" id="118781"/>
    <lineage>
        <taxon>Eukaryota</taxon>
        <taxon>Viridiplantae</taxon>
        <taxon>Streptophyta</taxon>
        <taxon>Embryophyta</taxon>
        <taxon>Tracheophyta</taxon>
        <taxon>Spermatophyta</taxon>
        <taxon>Magnoliopsida</taxon>
        <taxon>eudicotyledons</taxon>
        <taxon>Gunneridae</taxon>
        <taxon>Pentapetalae</taxon>
        <taxon>rosids</taxon>
        <taxon>fabids</taxon>
        <taxon>Malpighiales</taxon>
        <taxon>Salicaceae</taxon>
        <taxon>Saliceae</taxon>
        <taxon>Populus</taxon>
    </lineage>
</organism>
<dbReference type="PANTHER" id="PTHR21650">
    <property type="entry name" value="MEMBRALIN/KINETOCHORE PROTEIN NUF2"/>
    <property type="match status" value="1"/>
</dbReference>
<accession>A0A8X8DIH0</accession>
<keyword evidence="2" id="KW-0472">Membrane</keyword>
<reference evidence="3" key="1">
    <citation type="journal article" date="2020" name="bioRxiv">
        <title>Hybrid origin of Populus tomentosa Carr. identified through genome sequencing and phylogenomic analysis.</title>
        <authorList>
            <person name="An X."/>
            <person name="Gao K."/>
            <person name="Chen Z."/>
            <person name="Li J."/>
            <person name="Yang X."/>
            <person name="Yang X."/>
            <person name="Zhou J."/>
            <person name="Guo T."/>
            <person name="Zhao T."/>
            <person name="Huang S."/>
            <person name="Miao D."/>
            <person name="Khan W.U."/>
            <person name="Rao P."/>
            <person name="Ye M."/>
            <person name="Lei B."/>
            <person name="Liao W."/>
            <person name="Wang J."/>
            <person name="Ji L."/>
            <person name="Li Y."/>
            <person name="Guo B."/>
            <person name="Mustafa N.S."/>
            <person name="Li S."/>
            <person name="Yun Q."/>
            <person name="Keller S.R."/>
            <person name="Mao J."/>
            <person name="Zhang R."/>
            <person name="Strauss S.H."/>
        </authorList>
    </citation>
    <scope>NUCLEOTIDE SEQUENCE</scope>
    <source>
        <strain evidence="3">GM15</strain>
        <tissue evidence="3">Leaf</tissue>
    </source>
</reference>
<dbReference type="InterPro" id="IPR019144">
    <property type="entry name" value="Membralin"/>
</dbReference>
<dbReference type="GO" id="GO:0005783">
    <property type="term" value="C:endoplasmic reticulum"/>
    <property type="evidence" value="ECO:0007669"/>
    <property type="project" value="TreeGrafter"/>
</dbReference>
<dbReference type="EMBL" id="JAAWWB010000001">
    <property type="protein sequence ID" value="KAG6792523.1"/>
    <property type="molecule type" value="Genomic_DNA"/>
</dbReference>
<name>A0A8X8DIH0_POPTO</name>
<dbReference type="GO" id="GO:1904294">
    <property type="term" value="P:positive regulation of ERAD pathway"/>
    <property type="evidence" value="ECO:0007669"/>
    <property type="project" value="TreeGrafter"/>
</dbReference>
<evidence type="ECO:0000256" key="1">
    <source>
        <dbReference type="SAM" id="MobiDB-lite"/>
    </source>
</evidence>
<sequence length="813" mass="93047">MDTEQTFIRVQERFSQMLTPKVRAAFEYMYLFIAITLFCILVVMHANYVQQPGCSRQLSGVETREAQLIQIKITSAGLWSQNESESNVFIDHDGDHDDVPDDDHVVNAVTDHQAELPIADQGDGGGPFLAAKMWFNWIGSGARKGKLDFEFWKTTDVEHHQQDNTESSAAKTDKLDTRSSFPISAKETVKAAINHFGKKWHRRLSFIWRLAKQILRGFQKLWDITGIHVNLDVPKWLRILYLDRLNSFAVQWLEKKNKAFEPTFLYTMEKVQFHFHSSLTCLSTVYSFVAFVDAMGFFLLPEEAKSRHNIRTVNLSISARHPCFGNRWQQLLINRLVGYDTILMNSLLSSPGQGYLYNFQTKEFYNLSYAQEPQEGPAKFGGLLTYHSIYLVVQCSSYNEVAISKAAVMNYAFKFFVYMVHVPSGNADSSLMIMVFSSFPEDYLVTKCGVLMMSLFVFFTTTMSVSFTLRETQTRMLKFTVQLQHHARHRLPTFQLIFVHVIESLVFVPIMIGILFFLFEFYDDQLLAFMVLILVWLCELFTLIRYVLHLLCMLPLVDVMYIHHLHTVDATESKAGLGDPACFGAEMIPSAIFCSVRTPISMKFFPRFFLLYFLVFHIYFFSYAYGFSYLALSTTAAFMQHLILYFWNRFEVPTLQRFMQNRRSQLQQHPDFHITSSTILASTVHITRLNTRNPGSVNADMASGPALRPGPDQAIPANGIGAPGLEQPLENDIRERVDNPMQNPGQADLQQSETNPNSGSMNSFSSLLLWILGGASSEGFNSFLSIFRDVRDQGQVYAESPRPENRETQDAQQ</sequence>